<dbReference type="GeneID" id="25979463"/>
<dbReference type="EMBL" id="GL629794">
    <property type="protein sequence ID" value="EFX01128.1"/>
    <property type="molecule type" value="Genomic_DNA"/>
</dbReference>
<dbReference type="SMART" id="SM00066">
    <property type="entry name" value="GAL4"/>
    <property type="match status" value="1"/>
</dbReference>
<evidence type="ECO:0000256" key="2">
    <source>
        <dbReference type="ARBA" id="ARBA00023163"/>
    </source>
</evidence>
<protein>
    <submittedName>
        <fullName evidence="6">C6 zinc finger domain containing protein</fullName>
    </submittedName>
</protein>
<evidence type="ECO:0000313" key="7">
    <source>
        <dbReference type="Proteomes" id="UP000007796"/>
    </source>
</evidence>
<dbReference type="RefSeq" id="XP_014170610.1">
    <property type="nucleotide sequence ID" value="XM_014315135.1"/>
</dbReference>
<dbReference type="Proteomes" id="UP000007796">
    <property type="component" value="Unassembled WGS sequence"/>
</dbReference>
<dbReference type="Gene3D" id="4.10.240.10">
    <property type="entry name" value="Zn(2)-C6 fungal-type DNA-binding domain"/>
    <property type="match status" value="1"/>
</dbReference>
<keyword evidence="1" id="KW-0805">Transcription regulation</keyword>
<dbReference type="eggNOG" id="ENOG502SJ8Q">
    <property type="taxonomic scope" value="Eukaryota"/>
</dbReference>
<dbReference type="OrthoDB" id="5392779at2759"/>
<dbReference type="GO" id="GO:0008270">
    <property type="term" value="F:zinc ion binding"/>
    <property type="evidence" value="ECO:0007669"/>
    <property type="project" value="InterPro"/>
</dbReference>
<dbReference type="HOGENOM" id="CLU_004804_0_0_1"/>
<sequence>MPHFVHCARTAHSSSNIDTGRSLKRQKTRKGTRSCWACKRRKMKCTYASPANDVCIGCTRRCLDCISQEFPDQDPGPSSKSRMVGYRIGRLESMIQQLAEQVTGRVASSGLSSTVAKISIPVPPSMTQSKHQTLSQELLAAYPSATDLHIIGSTCDNLSLNLLQKFAAQSNLLQTGVTLELMNLWGEQQQQLYTAETHPVLIARQMLLLAGVLQHMPATESARSHSSRYQQLGELSQPPRTLARRLAEAATTLVTAHDKFTTNTLEGLDCIWLEAVYHEHNGNLRHSWLACRRAISAVHVMGFHGRQYPRMASPRSILPQPNGVEADLQQIWFRLVHSELALCLALEMPPSASCPDEAFTSVAYSVTKEDNNACTSKLERKHAAIASHFLKQREHEPDFTDLDAAHQICMELEEAASTMSSEWWSTPNLADHAGGETDDDNHLFGAVMKLRAQIFHFHLLLLAELPCMLQATCGEPTINTTTANEHRHHHHNCFLGSSRNICIKASRDLLHRFLRLRSCKRTASYFRLLESYAWHAAATLLLALLLDGFHTTTTTSLGRPDHQQQLSDRALASKAMEKVQLAGDEDEDVLFRLLALEASGTVIAVTYRKPSGASLGNSDALVLSIPFVGLVSITPQAQNGSALSEDCSILSGTTGCFDVAPDDETGPQDSDDDSEEEEEDDLMKAMNLRRSAKWAIAHYMLRPA</sequence>
<evidence type="ECO:0000259" key="5">
    <source>
        <dbReference type="PROSITE" id="PS50048"/>
    </source>
</evidence>
<evidence type="ECO:0000313" key="6">
    <source>
        <dbReference type="EMBL" id="EFX01128.1"/>
    </source>
</evidence>
<proteinExistence type="predicted"/>
<keyword evidence="3" id="KW-0539">Nucleus</keyword>
<dbReference type="PANTHER" id="PTHR47840">
    <property type="entry name" value="ZN(II)2CYS6 TRANSCRIPTION FACTOR (EUROFUNG)-RELATED"/>
    <property type="match status" value="1"/>
</dbReference>
<dbReference type="PROSITE" id="PS00463">
    <property type="entry name" value="ZN2_CY6_FUNGAL_1"/>
    <property type="match status" value="1"/>
</dbReference>
<evidence type="ECO:0000256" key="1">
    <source>
        <dbReference type="ARBA" id="ARBA00023015"/>
    </source>
</evidence>
<dbReference type="AlphaFoldDB" id="F0XLI4"/>
<evidence type="ECO:0000256" key="4">
    <source>
        <dbReference type="SAM" id="MobiDB-lite"/>
    </source>
</evidence>
<reference evidence="6 7" key="1">
    <citation type="journal article" date="2011" name="Proc. Natl. Acad. Sci. U.S.A.">
        <title>Genome and transcriptome analyses of the mountain pine beetle-fungal symbiont Grosmannia clavigera, a lodgepole pine pathogen.</title>
        <authorList>
            <person name="DiGuistini S."/>
            <person name="Wang Y."/>
            <person name="Liao N.Y."/>
            <person name="Taylor G."/>
            <person name="Tanguay P."/>
            <person name="Feau N."/>
            <person name="Henrissat B."/>
            <person name="Chan S.K."/>
            <person name="Hesse-Orce U."/>
            <person name="Alamouti S.M."/>
            <person name="Tsui C.K.M."/>
            <person name="Docking R.T."/>
            <person name="Levasseur A."/>
            <person name="Haridas S."/>
            <person name="Robertson G."/>
            <person name="Birol I."/>
            <person name="Holt R.A."/>
            <person name="Marra M.A."/>
            <person name="Hamelin R.C."/>
            <person name="Hirst M."/>
            <person name="Jones S.J.M."/>
            <person name="Bohlmann J."/>
            <person name="Breuil C."/>
        </authorList>
    </citation>
    <scope>NUCLEOTIDE SEQUENCE [LARGE SCALE GENOMIC DNA]</scope>
    <source>
        <strain evidence="7">kw1407 / UAMH 11150</strain>
    </source>
</reference>
<feature type="compositionally biased region" description="Acidic residues" evidence="4">
    <location>
        <begin position="660"/>
        <end position="681"/>
    </location>
</feature>
<gene>
    <name evidence="6" type="ORF">CMQ_6070</name>
</gene>
<accession>F0XLI4</accession>
<dbReference type="SUPFAM" id="SSF57701">
    <property type="entry name" value="Zn2/Cys6 DNA-binding domain"/>
    <property type="match status" value="1"/>
</dbReference>
<dbReference type="InParanoid" id="F0XLI4"/>
<dbReference type="STRING" id="655863.F0XLI4"/>
<dbReference type="InterPro" id="IPR001138">
    <property type="entry name" value="Zn2Cys6_DnaBD"/>
</dbReference>
<evidence type="ECO:0000256" key="3">
    <source>
        <dbReference type="ARBA" id="ARBA00023242"/>
    </source>
</evidence>
<keyword evidence="2" id="KW-0804">Transcription</keyword>
<organism evidence="7">
    <name type="scientific">Grosmannia clavigera (strain kw1407 / UAMH 11150)</name>
    <name type="common">Blue stain fungus</name>
    <name type="synonym">Graphiocladiella clavigera</name>
    <dbReference type="NCBI Taxonomy" id="655863"/>
    <lineage>
        <taxon>Eukaryota</taxon>
        <taxon>Fungi</taxon>
        <taxon>Dikarya</taxon>
        <taxon>Ascomycota</taxon>
        <taxon>Pezizomycotina</taxon>
        <taxon>Sordariomycetes</taxon>
        <taxon>Sordariomycetidae</taxon>
        <taxon>Ophiostomatales</taxon>
        <taxon>Ophiostomataceae</taxon>
        <taxon>Leptographium</taxon>
    </lineage>
</organism>
<name>F0XLI4_GROCL</name>
<feature type="domain" description="Zn(2)-C6 fungal-type" evidence="5">
    <location>
        <begin position="34"/>
        <end position="67"/>
    </location>
</feature>
<dbReference type="CDD" id="cd00067">
    <property type="entry name" value="GAL4"/>
    <property type="match status" value="1"/>
</dbReference>
<dbReference type="PROSITE" id="PS50048">
    <property type="entry name" value="ZN2_CY6_FUNGAL_2"/>
    <property type="match status" value="1"/>
</dbReference>
<dbReference type="PANTHER" id="PTHR47840:SF1">
    <property type="entry name" value="ZN(II)2CYS6 TRANSCRIPTION FACTOR (EUROFUNG)"/>
    <property type="match status" value="1"/>
</dbReference>
<feature type="region of interest" description="Disordered" evidence="4">
    <location>
        <begin position="656"/>
        <end position="683"/>
    </location>
</feature>
<dbReference type="CDD" id="cd12148">
    <property type="entry name" value="fungal_TF_MHR"/>
    <property type="match status" value="1"/>
</dbReference>
<dbReference type="GO" id="GO:0000981">
    <property type="term" value="F:DNA-binding transcription factor activity, RNA polymerase II-specific"/>
    <property type="evidence" value="ECO:0007669"/>
    <property type="project" value="InterPro"/>
</dbReference>
<keyword evidence="7" id="KW-1185">Reference proteome</keyword>
<dbReference type="InterPro" id="IPR036864">
    <property type="entry name" value="Zn2-C6_fun-type_DNA-bd_sf"/>
</dbReference>